<proteinExistence type="predicted"/>
<evidence type="ECO:0000313" key="2">
    <source>
        <dbReference type="EMBL" id="KMW09302.1"/>
    </source>
</evidence>
<dbReference type="AlphaFoldDB" id="A0A0J9BA69"/>
<sequence length="33" mass="3737">MLYTVLDVIIIGGGCGIAAYLLYNMLRETFRKK</sequence>
<gene>
    <name evidence="2" type="ORF">HMPREF9470_05664</name>
</gene>
<organism evidence="2 3">
    <name type="scientific">[Clostridium] citroniae WAL-19142</name>
    <dbReference type="NCBI Taxonomy" id="742734"/>
    <lineage>
        <taxon>Bacteria</taxon>
        <taxon>Bacillati</taxon>
        <taxon>Bacillota</taxon>
        <taxon>Clostridia</taxon>
        <taxon>Lachnospirales</taxon>
        <taxon>Lachnospiraceae</taxon>
        <taxon>Enterocloster</taxon>
    </lineage>
</organism>
<accession>A0A0J9BA69</accession>
<keyword evidence="1" id="KW-1133">Transmembrane helix</keyword>
<name>A0A0J9BA69_9FIRM</name>
<dbReference type="PATRIC" id="fig|742734.4.peg.6072"/>
<keyword evidence="1" id="KW-0472">Membrane</keyword>
<dbReference type="EMBL" id="ADLK01000066">
    <property type="protein sequence ID" value="KMW09302.1"/>
    <property type="molecule type" value="Genomic_DNA"/>
</dbReference>
<evidence type="ECO:0000313" key="3">
    <source>
        <dbReference type="Proteomes" id="UP000037392"/>
    </source>
</evidence>
<dbReference type="Proteomes" id="UP000037392">
    <property type="component" value="Unassembled WGS sequence"/>
</dbReference>
<reference evidence="2 3" key="1">
    <citation type="submission" date="2011-04" db="EMBL/GenBank/DDBJ databases">
        <title>The Genome Sequence of Clostridium citroniae WAL-19142.</title>
        <authorList>
            <consortium name="The Broad Institute Genome Sequencing Platform"/>
            <person name="Earl A."/>
            <person name="Ward D."/>
            <person name="Feldgarden M."/>
            <person name="Gevers D."/>
            <person name="Warren Y.A."/>
            <person name="Tyrrell K.L."/>
            <person name="Citron D.M."/>
            <person name="Goldstein E.J."/>
            <person name="Daigneault M."/>
            <person name="Allen-Vercoe E."/>
            <person name="Young S.K."/>
            <person name="Zeng Q."/>
            <person name="Gargeya S."/>
            <person name="Fitzgerald M."/>
            <person name="Haas B."/>
            <person name="Abouelleil A."/>
            <person name="Alvarado L."/>
            <person name="Arachchi H.M."/>
            <person name="Berlin A."/>
            <person name="Brown A."/>
            <person name="Chapman S.B."/>
            <person name="Chen Z."/>
            <person name="Dunbar C."/>
            <person name="Freedman E."/>
            <person name="Gearin G."/>
            <person name="Gellesch M."/>
            <person name="Goldberg J."/>
            <person name="Griggs A."/>
            <person name="Gujja S."/>
            <person name="Heilman E.R."/>
            <person name="Heiman D."/>
            <person name="Howarth C."/>
            <person name="Larson L."/>
            <person name="Lui A."/>
            <person name="MacDonald P.J."/>
            <person name="Mehta T."/>
            <person name="Montmayeur A."/>
            <person name="Murphy C."/>
            <person name="Neiman D."/>
            <person name="Pearson M."/>
            <person name="Priest M."/>
            <person name="Roberts A."/>
            <person name="Saif S."/>
            <person name="Shea T."/>
            <person name="Shenoy N."/>
            <person name="Sisk P."/>
            <person name="Stolte C."/>
            <person name="Sykes S."/>
            <person name="White J."/>
            <person name="Yandava C."/>
            <person name="Wortman J."/>
            <person name="Nusbaum C."/>
            <person name="Birren B."/>
        </authorList>
    </citation>
    <scope>NUCLEOTIDE SEQUENCE [LARGE SCALE GENOMIC DNA]</scope>
    <source>
        <strain evidence="2 3">WAL-19142</strain>
    </source>
</reference>
<keyword evidence="1" id="KW-0812">Transmembrane</keyword>
<comment type="caution">
    <text evidence="2">The sequence shown here is derived from an EMBL/GenBank/DDBJ whole genome shotgun (WGS) entry which is preliminary data.</text>
</comment>
<evidence type="ECO:0000256" key="1">
    <source>
        <dbReference type="SAM" id="Phobius"/>
    </source>
</evidence>
<feature type="transmembrane region" description="Helical" evidence="1">
    <location>
        <begin position="6"/>
        <end position="23"/>
    </location>
</feature>
<protein>
    <submittedName>
        <fullName evidence="2">Uncharacterized protein</fullName>
    </submittedName>
</protein>